<dbReference type="Gene3D" id="1.10.150.650">
    <property type="match status" value="1"/>
</dbReference>
<organism evidence="2 3">
    <name type="scientific">Desulfococcus multivorans DSM 2059</name>
    <dbReference type="NCBI Taxonomy" id="1121405"/>
    <lineage>
        <taxon>Bacteria</taxon>
        <taxon>Pseudomonadati</taxon>
        <taxon>Thermodesulfobacteriota</taxon>
        <taxon>Desulfobacteria</taxon>
        <taxon>Desulfobacterales</taxon>
        <taxon>Desulfococcaceae</taxon>
        <taxon>Desulfococcus</taxon>
    </lineage>
</organism>
<protein>
    <submittedName>
        <fullName evidence="2">PHP domain protein</fullName>
    </submittedName>
</protein>
<keyword evidence="3" id="KW-1185">Reference proteome</keyword>
<dbReference type="InterPro" id="IPR003141">
    <property type="entry name" value="Pol/His_phosphatase_N"/>
</dbReference>
<dbReference type="eggNOG" id="COG0613">
    <property type="taxonomic scope" value="Bacteria"/>
</dbReference>
<dbReference type="InterPro" id="IPR052018">
    <property type="entry name" value="PHP_domain"/>
</dbReference>
<accession>S7TY06</accession>
<dbReference type="SMART" id="SM00481">
    <property type="entry name" value="POLIIIAc"/>
    <property type="match status" value="1"/>
</dbReference>
<dbReference type="STRING" id="897.B2D07_02885"/>
<dbReference type="AlphaFoldDB" id="S7TY06"/>
<evidence type="ECO:0000259" key="1">
    <source>
        <dbReference type="SMART" id="SM00481"/>
    </source>
</evidence>
<dbReference type="OrthoDB" id="9804333at2"/>
<sequence length="295" mass="31817">MVDLHVHSTASDGTHTPAELILRAEAIGLKAFAITDHDTVAGARAAAAAGIPASMHFFTGVEISAAFPRFYPARGSFHVLGYGMRLDDPAMENALALLRTARRNRNPDMVERLRNLGMDISMDELHADAGNVQVGRPHIARLMIRKGYVKTFDEAFDRYIGAGRPAYVDKYRIECETAIGLIRNAGGIAVLAHPGLLPPADGLDFEELVRGLTDLGLGGIEVYYPSHSPAETALYRKTAERFGLVATGGTDYHGAISPGIDLGVGDGTFSVPCEVHEKLSRALGRICRETLPIER</sequence>
<evidence type="ECO:0000313" key="3">
    <source>
        <dbReference type="Proteomes" id="UP000014977"/>
    </source>
</evidence>
<dbReference type="SUPFAM" id="SSF89550">
    <property type="entry name" value="PHP domain-like"/>
    <property type="match status" value="1"/>
</dbReference>
<dbReference type="Pfam" id="PF02811">
    <property type="entry name" value="PHP"/>
    <property type="match status" value="1"/>
</dbReference>
<dbReference type="PANTHER" id="PTHR42924:SF3">
    <property type="entry name" value="POLYMERASE_HISTIDINOL PHOSPHATASE N-TERMINAL DOMAIN-CONTAINING PROTEIN"/>
    <property type="match status" value="1"/>
</dbReference>
<dbReference type="InterPro" id="IPR016195">
    <property type="entry name" value="Pol/histidinol_Pase-like"/>
</dbReference>
<name>S7TY06_DESML</name>
<evidence type="ECO:0000313" key="2">
    <source>
        <dbReference type="EMBL" id="EPR42006.1"/>
    </source>
</evidence>
<dbReference type="CDD" id="cd07438">
    <property type="entry name" value="PHP_HisPPase_AMP"/>
    <property type="match status" value="1"/>
</dbReference>
<dbReference type="Gene3D" id="3.20.20.140">
    <property type="entry name" value="Metal-dependent hydrolases"/>
    <property type="match status" value="1"/>
</dbReference>
<dbReference type="InterPro" id="IPR004013">
    <property type="entry name" value="PHP_dom"/>
</dbReference>
<dbReference type="PANTHER" id="PTHR42924">
    <property type="entry name" value="EXONUCLEASE"/>
    <property type="match status" value="1"/>
</dbReference>
<dbReference type="PATRIC" id="fig|1121405.3.peg.1182"/>
<dbReference type="GO" id="GO:0035312">
    <property type="term" value="F:5'-3' DNA exonuclease activity"/>
    <property type="evidence" value="ECO:0007669"/>
    <property type="project" value="TreeGrafter"/>
</dbReference>
<comment type="caution">
    <text evidence="2">The sequence shown here is derived from an EMBL/GenBank/DDBJ whole genome shotgun (WGS) entry which is preliminary data.</text>
</comment>
<gene>
    <name evidence="2" type="ORF">dsmv_1733</name>
</gene>
<dbReference type="Proteomes" id="UP000014977">
    <property type="component" value="Unassembled WGS sequence"/>
</dbReference>
<dbReference type="GO" id="GO:0004534">
    <property type="term" value="F:5'-3' RNA exonuclease activity"/>
    <property type="evidence" value="ECO:0007669"/>
    <property type="project" value="TreeGrafter"/>
</dbReference>
<proteinExistence type="predicted"/>
<dbReference type="EMBL" id="ATHJ01000070">
    <property type="protein sequence ID" value="EPR42006.1"/>
    <property type="molecule type" value="Genomic_DNA"/>
</dbReference>
<reference evidence="2 3" key="1">
    <citation type="journal article" date="2013" name="Genome Announc.">
        <title>Draft genome sequences for three mercury-methylating, sulfate-reducing bacteria.</title>
        <authorList>
            <person name="Brown S.D."/>
            <person name="Hurt R.A.Jr."/>
            <person name="Gilmour C.C."/>
            <person name="Elias D.A."/>
        </authorList>
    </citation>
    <scope>NUCLEOTIDE SEQUENCE [LARGE SCALE GENOMIC DNA]</scope>
    <source>
        <strain evidence="2 3">DSM 2059</strain>
    </source>
</reference>
<feature type="domain" description="Polymerase/histidinol phosphatase N-terminal" evidence="1">
    <location>
        <begin position="2"/>
        <end position="67"/>
    </location>
</feature>